<sequence>MGVYTLLGVEKPTETDKNFPKFSQNSRIVTNTCASDGSVSVEAASVSPSLRFVPEGGLVGIRNLGNTCYMNAVLQCLLHTTELYDNFVASDGCGGEICSAFRSLIQNAYGDGGGNGLALEPRAFKKLMGKRNKHWAGSKQQDAQEFLSDILDAMNTEMGGGNVDKVPEGKASRGSLLRLLKRDKAESSPSSASTDSVQSVVSNTFRGVYLSTVHCNSCGYESQTKDLFYVLSLPLSGSEGGSLSLDDCLKQFRKEELLNGDEQWTCDECKQRVDARKRMDLEELPTVLV</sequence>
<dbReference type="GO" id="GO:0006508">
    <property type="term" value="P:proteolysis"/>
    <property type="evidence" value="ECO:0007669"/>
    <property type="project" value="UniProtKB-KW"/>
</dbReference>
<keyword evidence="2" id="KW-0378">Hydrolase</keyword>
<keyword evidence="3" id="KW-1185">Reference proteome</keyword>
<evidence type="ECO:0000313" key="3">
    <source>
        <dbReference type="Proteomes" id="UP000007800"/>
    </source>
</evidence>
<proteinExistence type="predicted"/>
<dbReference type="EMBL" id="GG678922">
    <property type="protein sequence ID" value="EER08639.1"/>
    <property type="molecule type" value="Genomic_DNA"/>
</dbReference>
<dbReference type="PROSITE" id="PS50235">
    <property type="entry name" value="USP_3"/>
    <property type="match status" value="1"/>
</dbReference>
<dbReference type="RefSeq" id="XP_002776823.1">
    <property type="nucleotide sequence ID" value="XM_002776777.1"/>
</dbReference>
<protein>
    <submittedName>
        <fullName evidence="2">Ubiquitin specific protease 66, putative</fullName>
    </submittedName>
</protein>
<dbReference type="InterPro" id="IPR018200">
    <property type="entry name" value="USP_CS"/>
</dbReference>
<evidence type="ECO:0000313" key="2">
    <source>
        <dbReference type="EMBL" id="EER08639.1"/>
    </source>
</evidence>
<feature type="domain" description="USP" evidence="1">
    <location>
        <begin position="59"/>
        <end position="289"/>
    </location>
</feature>
<gene>
    <name evidence="2" type="ORF">Pmar_PMAR017694</name>
</gene>
<dbReference type="OrthoDB" id="292964at2759"/>
<name>C5L3R0_PERM5</name>
<dbReference type="Gene3D" id="3.90.70.10">
    <property type="entry name" value="Cysteine proteinases"/>
    <property type="match status" value="1"/>
</dbReference>
<evidence type="ECO:0000259" key="1">
    <source>
        <dbReference type="PROSITE" id="PS50235"/>
    </source>
</evidence>
<organism evidence="3">
    <name type="scientific">Perkinsus marinus (strain ATCC 50983 / TXsc)</name>
    <dbReference type="NCBI Taxonomy" id="423536"/>
    <lineage>
        <taxon>Eukaryota</taxon>
        <taxon>Sar</taxon>
        <taxon>Alveolata</taxon>
        <taxon>Perkinsozoa</taxon>
        <taxon>Perkinsea</taxon>
        <taxon>Perkinsida</taxon>
        <taxon>Perkinsidae</taxon>
        <taxon>Perkinsus</taxon>
    </lineage>
</organism>
<reference evidence="2 3" key="1">
    <citation type="submission" date="2008-07" db="EMBL/GenBank/DDBJ databases">
        <authorList>
            <person name="El-Sayed N."/>
            <person name="Caler E."/>
            <person name="Inman J."/>
            <person name="Amedeo P."/>
            <person name="Hass B."/>
            <person name="Wortman J."/>
        </authorList>
    </citation>
    <scope>NUCLEOTIDE SEQUENCE [LARGE SCALE GENOMIC DNA]</scope>
    <source>
        <strain evidence="3">ATCC 50983 / TXsc</strain>
    </source>
</reference>
<dbReference type="Proteomes" id="UP000007800">
    <property type="component" value="Unassembled WGS sequence"/>
</dbReference>
<dbReference type="InterPro" id="IPR050185">
    <property type="entry name" value="Ub_carboxyl-term_hydrolase"/>
</dbReference>
<dbReference type="OMA" id="KYSCESH"/>
<keyword evidence="2" id="KW-0645">Protease</keyword>
<dbReference type="InterPro" id="IPR038765">
    <property type="entry name" value="Papain-like_cys_pep_sf"/>
</dbReference>
<dbReference type="PANTHER" id="PTHR21646">
    <property type="entry name" value="UBIQUITIN CARBOXYL-TERMINAL HYDROLASE"/>
    <property type="match status" value="1"/>
</dbReference>
<dbReference type="InterPro" id="IPR001394">
    <property type="entry name" value="Peptidase_C19_UCH"/>
</dbReference>
<dbReference type="GO" id="GO:0016579">
    <property type="term" value="P:protein deubiquitination"/>
    <property type="evidence" value="ECO:0007669"/>
    <property type="project" value="InterPro"/>
</dbReference>
<dbReference type="AlphaFoldDB" id="C5L3R0"/>
<dbReference type="GeneID" id="9042477"/>
<dbReference type="InterPro" id="IPR028889">
    <property type="entry name" value="USP"/>
</dbReference>
<dbReference type="PROSITE" id="PS00972">
    <property type="entry name" value="USP_1"/>
    <property type="match status" value="1"/>
</dbReference>
<dbReference type="InParanoid" id="C5L3R0"/>
<dbReference type="GO" id="GO:0004843">
    <property type="term" value="F:cysteine-type deubiquitinase activity"/>
    <property type="evidence" value="ECO:0007669"/>
    <property type="project" value="InterPro"/>
</dbReference>
<accession>C5L3R0</accession>
<dbReference type="SUPFAM" id="SSF54001">
    <property type="entry name" value="Cysteine proteinases"/>
    <property type="match status" value="1"/>
</dbReference>
<dbReference type="Pfam" id="PF00443">
    <property type="entry name" value="UCH"/>
    <property type="match status" value="1"/>
</dbReference>